<dbReference type="Pfam" id="PF13458">
    <property type="entry name" value="Peripla_BP_6"/>
    <property type="match status" value="1"/>
</dbReference>
<feature type="domain" description="Leucine-binding protein" evidence="3">
    <location>
        <begin position="105"/>
        <end position="433"/>
    </location>
</feature>
<evidence type="ECO:0000256" key="1">
    <source>
        <dbReference type="ARBA" id="ARBA00010062"/>
    </source>
</evidence>
<comment type="caution">
    <text evidence="4">The sequence shown here is derived from an EMBL/GenBank/DDBJ whole genome shotgun (WGS) entry which is preliminary data.</text>
</comment>
<accession>A0AAW9R070</accession>
<keyword evidence="2" id="KW-0732">Signal</keyword>
<name>A0AAW9R070_9CHRO</name>
<reference evidence="4 5" key="1">
    <citation type="submission" date="2024-01" db="EMBL/GenBank/DDBJ databases">
        <title>Genomic insights into the taxonomy and metabolism of the cyanobacterium Pannus brasiliensis CCIBt3594.</title>
        <authorList>
            <person name="Machado M."/>
            <person name="Botero N.B."/>
            <person name="Andreote A.P.D."/>
            <person name="Feitosa A.M.T."/>
            <person name="Popin R."/>
            <person name="Sivonen K."/>
            <person name="Fiore M.F."/>
        </authorList>
    </citation>
    <scope>NUCLEOTIDE SEQUENCE [LARGE SCALE GENOMIC DNA]</scope>
    <source>
        <strain evidence="4 5">CCIBt3594</strain>
    </source>
</reference>
<proteinExistence type="inferred from homology"/>
<dbReference type="Gene3D" id="3.40.50.2300">
    <property type="match status" value="2"/>
</dbReference>
<dbReference type="PANTHER" id="PTHR30483">
    <property type="entry name" value="LEUCINE-SPECIFIC-BINDING PROTEIN"/>
    <property type="match status" value="1"/>
</dbReference>
<evidence type="ECO:0000259" key="3">
    <source>
        <dbReference type="Pfam" id="PF13458"/>
    </source>
</evidence>
<dbReference type="AlphaFoldDB" id="A0AAW9R070"/>
<dbReference type="InterPro" id="IPR028082">
    <property type="entry name" value="Peripla_BP_I"/>
</dbReference>
<protein>
    <submittedName>
        <fullName evidence="4">ABC transporter substrate-binding protein</fullName>
    </submittedName>
</protein>
<dbReference type="Proteomes" id="UP001328733">
    <property type="component" value="Unassembled WGS sequence"/>
</dbReference>
<evidence type="ECO:0000313" key="5">
    <source>
        <dbReference type="Proteomes" id="UP001328733"/>
    </source>
</evidence>
<dbReference type="PANTHER" id="PTHR30483:SF6">
    <property type="entry name" value="PERIPLASMIC BINDING PROTEIN OF ABC TRANSPORTER FOR NATURAL AMINO ACIDS"/>
    <property type="match status" value="1"/>
</dbReference>
<dbReference type="SUPFAM" id="SSF53822">
    <property type="entry name" value="Periplasmic binding protein-like I"/>
    <property type="match status" value="1"/>
</dbReference>
<comment type="similarity">
    <text evidence="1">Belongs to the leucine-binding protein family.</text>
</comment>
<dbReference type="EMBL" id="JBAFSM010000037">
    <property type="protein sequence ID" value="MEG3438929.1"/>
    <property type="molecule type" value="Genomic_DNA"/>
</dbReference>
<evidence type="ECO:0000313" key="4">
    <source>
        <dbReference type="EMBL" id="MEG3438929.1"/>
    </source>
</evidence>
<dbReference type="InterPro" id="IPR051010">
    <property type="entry name" value="BCAA_transport"/>
</dbReference>
<gene>
    <name evidence="4" type="ORF">V0288_17510</name>
</gene>
<sequence length="451" mass="47699">MTKTMSSQKAGLPPIFYLFAGLLLFILVPKLGGLLPLSGNDPRVSTGALQLDKNNTNPDKERAIAAIAKGDTKQGEEFLQKSLARDPNDPESVIYLNNLQTGDNPLKIAVVVPVGNNSNIAREMLRGVASAQGQINAQGGINGRKLAVTIVNDDNNPDIAREMAGKLVQDPDIVAVIGHNASDASLAAAPVYQKGGLVMVSPTSFANNLSGAGNYIFRVVPPSSTIADALGARIVNTAKIRKIAFCYDSQAADNVSFKDELMASVAKKGGQIVPIVCDVTAPNFDASDAVEKAISAGATGLFVSAHVDRLDPVFKVIQADRGRLALFSSPTLYNIKTLQEGGEAAKGLTLVAPWHPSVNPTFANQMKEQWRGPVSWRTATSFDTTKTIAAGLKQNPTRGGLQSVLRSPNFRADGATGTIRFDPGTGDRVGQPVLLQVQPSSSGYQFVSLPR</sequence>
<organism evidence="4 5">
    <name type="scientific">Pannus brasiliensis CCIBt3594</name>
    <dbReference type="NCBI Taxonomy" id="1427578"/>
    <lineage>
        <taxon>Bacteria</taxon>
        <taxon>Bacillati</taxon>
        <taxon>Cyanobacteriota</taxon>
        <taxon>Cyanophyceae</taxon>
        <taxon>Oscillatoriophycideae</taxon>
        <taxon>Chroococcales</taxon>
        <taxon>Microcystaceae</taxon>
        <taxon>Pannus</taxon>
    </lineage>
</organism>
<evidence type="ECO:0000256" key="2">
    <source>
        <dbReference type="ARBA" id="ARBA00022729"/>
    </source>
</evidence>
<dbReference type="InterPro" id="IPR028081">
    <property type="entry name" value="Leu-bd"/>
</dbReference>
<dbReference type="CDD" id="cd06268">
    <property type="entry name" value="PBP1_ABC_transporter_LIVBP-like"/>
    <property type="match status" value="1"/>
</dbReference>
<keyword evidence="5" id="KW-1185">Reference proteome</keyword>